<dbReference type="Pfam" id="PF00440">
    <property type="entry name" value="TetR_N"/>
    <property type="match status" value="1"/>
</dbReference>
<dbReference type="PROSITE" id="PS50977">
    <property type="entry name" value="HTH_TETR_2"/>
    <property type="match status" value="1"/>
</dbReference>
<evidence type="ECO:0000256" key="1">
    <source>
        <dbReference type="ARBA" id="ARBA00023015"/>
    </source>
</evidence>
<dbReference type="InterPro" id="IPR050109">
    <property type="entry name" value="HTH-type_TetR-like_transc_reg"/>
</dbReference>
<dbReference type="InterPro" id="IPR009057">
    <property type="entry name" value="Homeodomain-like_sf"/>
</dbReference>
<keyword evidence="1" id="KW-0805">Transcription regulation</keyword>
<feature type="DNA-binding region" description="H-T-H motif" evidence="4">
    <location>
        <begin position="26"/>
        <end position="45"/>
    </location>
</feature>
<keyword evidence="3" id="KW-0804">Transcription</keyword>
<dbReference type="Gene3D" id="1.10.357.10">
    <property type="entry name" value="Tetracycline Repressor, domain 2"/>
    <property type="match status" value="1"/>
</dbReference>
<evidence type="ECO:0000313" key="6">
    <source>
        <dbReference type="EMBL" id="MYH63865.1"/>
    </source>
</evidence>
<organism evidence="6">
    <name type="scientific">Caldilineaceae bacterium SB0675_bin_29</name>
    <dbReference type="NCBI Taxonomy" id="2605266"/>
    <lineage>
        <taxon>Bacteria</taxon>
        <taxon>Bacillati</taxon>
        <taxon>Chloroflexota</taxon>
        <taxon>Caldilineae</taxon>
        <taxon>Caldilineales</taxon>
        <taxon>Caldilineaceae</taxon>
    </lineage>
</organism>
<evidence type="ECO:0000256" key="4">
    <source>
        <dbReference type="PROSITE-ProRule" id="PRU00335"/>
    </source>
</evidence>
<evidence type="ECO:0000259" key="5">
    <source>
        <dbReference type="PROSITE" id="PS50977"/>
    </source>
</evidence>
<dbReference type="SUPFAM" id="SSF46689">
    <property type="entry name" value="Homeodomain-like"/>
    <property type="match status" value="1"/>
</dbReference>
<dbReference type="PANTHER" id="PTHR30055">
    <property type="entry name" value="HTH-TYPE TRANSCRIPTIONAL REGULATOR RUTR"/>
    <property type="match status" value="1"/>
</dbReference>
<dbReference type="GO" id="GO:0003700">
    <property type="term" value="F:DNA-binding transcription factor activity"/>
    <property type="evidence" value="ECO:0007669"/>
    <property type="project" value="TreeGrafter"/>
</dbReference>
<name>A0A6B1G9N1_9CHLR</name>
<dbReference type="PANTHER" id="PTHR30055:SF234">
    <property type="entry name" value="HTH-TYPE TRANSCRIPTIONAL REGULATOR BETI"/>
    <property type="match status" value="1"/>
</dbReference>
<gene>
    <name evidence="6" type="ORF">F4148_19675</name>
</gene>
<reference evidence="6" key="1">
    <citation type="submission" date="2019-09" db="EMBL/GenBank/DDBJ databases">
        <title>Characterisation of the sponge microbiome using genome-centric metagenomics.</title>
        <authorList>
            <person name="Engelberts J.P."/>
            <person name="Robbins S.J."/>
            <person name="De Goeij J.M."/>
            <person name="Aranda M."/>
            <person name="Bell S.C."/>
            <person name="Webster N.S."/>
        </authorList>
    </citation>
    <scope>NUCLEOTIDE SEQUENCE</scope>
    <source>
        <strain evidence="6">SB0675_bin_29</strain>
    </source>
</reference>
<evidence type="ECO:0000256" key="3">
    <source>
        <dbReference type="ARBA" id="ARBA00023163"/>
    </source>
</evidence>
<feature type="domain" description="HTH tetR-type" evidence="5">
    <location>
        <begin position="5"/>
        <end position="63"/>
    </location>
</feature>
<dbReference type="AlphaFoldDB" id="A0A6B1G9N1"/>
<protein>
    <submittedName>
        <fullName evidence="6">TetR/AcrR family transcriptional regulator</fullName>
    </submittedName>
</protein>
<proteinExistence type="predicted"/>
<dbReference type="EMBL" id="VYDA01000695">
    <property type="protein sequence ID" value="MYH63865.1"/>
    <property type="molecule type" value="Genomic_DNA"/>
</dbReference>
<sequence>MSKYDSRKQQLIIASSRVLATNHGASLSEIAAQIGVGRATLQRYFPKRQDLLREIALGALREIDIALDAVLRTDLSPEESLQMMFELLAPIGDRYSYLVTYPDLMEFAEVASAYDRQLDRLNGFVLELKQKEVFSPDIPTAWIVQTIDLLIWGAWYAVDSGSVARNDAAQLAARTLIRGLGR</sequence>
<accession>A0A6B1G9N1</accession>
<dbReference type="InterPro" id="IPR001647">
    <property type="entry name" value="HTH_TetR"/>
</dbReference>
<evidence type="ECO:0000256" key="2">
    <source>
        <dbReference type="ARBA" id="ARBA00023125"/>
    </source>
</evidence>
<comment type="caution">
    <text evidence="6">The sequence shown here is derived from an EMBL/GenBank/DDBJ whole genome shotgun (WGS) entry which is preliminary data.</text>
</comment>
<dbReference type="GO" id="GO:0000976">
    <property type="term" value="F:transcription cis-regulatory region binding"/>
    <property type="evidence" value="ECO:0007669"/>
    <property type="project" value="TreeGrafter"/>
</dbReference>
<keyword evidence="2 4" id="KW-0238">DNA-binding</keyword>